<dbReference type="GO" id="GO:0070898">
    <property type="term" value="P:RNA polymerase III preinitiation complex assembly"/>
    <property type="evidence" value="ECO:0007669"/>
    <property type="project" value="TreeGrafter"/>
</dbReference>
<dbReference type="AlphaFoldDB" id="A0AA86RZH9"/>
<dbReference type="Proteomes" id="UP001189624">
    <property type="component" value="Chromosome 2"/>
</dbReference>
<accession>A0AA86RZH9</accession>
<evidence type="ECO:0000259" key="2">
    <source>
        <dbReference type="PROSITE" id="PS51293"/>
    </source>
</evidence>
<feature type="compositionally biased region" description="Basic residues" evidence="1">
    <location>
        <begin position="672"/>
        <end position="683"/>
    </location>
</feature>
<dbReference type="SUPFAM" id="SSF46689">
    <property type="entry name" value="Homeodomain-like"/>
    <property type="match status" value="1"/>
</dbReference>
<dbReference type="InterPro" id="IPR039467">
    <property type="entry name" value="TFIIIB_B''_Myb"/>
</dbReference>
<dbReference type="GO" id="GO:0000126">
    <property type="term" value="C:transcription factor TFIIIB complex"/>
    <property type="evidence" value="ECO:0007669"/>
    <property type="project" value="TreeGrafter"/>
</dbReference>
<dbReference type="InterPro" id="IPR017884">
    <property type="entry name" value="SANT_dom"/>
</dbReference>
<feature type="region of interest" description="Disordered" evidence="1">
    <location>
        <begin position="716"/>
        <end position="764"/>
    </location>
</feature>
<feature type="compositionally biased region" description="Basic and acidic residues" evidence="1">
    <location>
        <begin position="863"/>
        <end position="872"/>
    </location>
</feature>
<evidence type="ECO:0000256" key="1">
    <source>
        <dbReference type="SAM" id="MobiDB-lite"/>
    </source>
</evidence>
<dbReference type="Pfam" id="PF15963">
    <property type="entry name" value="Myb_DNA-bind_7"/>
    <property type="match status" value="1"/>
</dbReference>
<gene>
    <name evidence="3" type="ORF">AYBTSS11_LOCUS3986</name>
</gene>
<dbReference type="Gramene" id="rna-AYBTSS11_LOCUS3986">
    <property type="protein sequence ID" value="CAJ1926544.1"/>
    <property type="gene ID" value="gene-AYBTSS11_LOCUS3986"/>
</dbReference>
<dbReference type="InterPro" id="IPR009057">
    <property type="entry name" value="Homeodomain-like_sf"/>
</dbReference>
<feature type="compositionally biased region" description="Polar residues" evidence="1">
    <location>
        <begin position="40"/>
        <end position="52"/>
    </location>
</feature>
<dbReference type="PROSITE" id="PS51293">
    <property type="entry name" value="SANT"/>
    <property type="match status" value="1"/>
</dbReference>
<evidence type="ECO:0000313" key="4">
    <source>
        <dbReference type="Proteomes" id="UP001189624"/>
    </source>
</evidence>
<feature type="compositionally biased region" description="Basic and acidic residues" evidence="1">
    <location>
        <begin position="658"/>
        <end position="671"/>
    </location>
</feature>
<feature type="region of interest" description="Disordered" evidence="1">
    <location>
        <begin position="557"/>
        <end position="684"/>
    </location>
</feature>
<feature type="domain" description="SANT" evidence="2">
    <location>
        <begin position="786"/>
        <end position="830"/>
    </location>
</feature>
<dbReference type="CDD" id="cd00167">
    <property type="entry name" value="SANT"/>
    <property type="match status" value="1"/>
</dbReference>
<dbReference type="SMART" id="SM00717">
    <property type="entry name" value="SANT"/>
    <property type="match status" value="1"/>
</dbReference>
<evidence type="ECO:0000313" key="3">
    <source>
        <dbReference type="EMBL" id="CAJ1926544.1"/>
    </source>
</evidence>
<dbReference type="Gene3D" id="1.10.10.60">
    <property type="entry name" value="Homeodomain-like"/>
    <property type="match status" value="1"/>
</dbReference>
<feature type="region of interest" description="Disordered" evidence="1">
    <location>
        <begin position="18"/>
        <end position="52"/>
    </location>
</feature>
<proteinExistence type="predicted"/>
<dbReference type="EMBL" id="OY731399">
    <property type="protein sequence ID" value="CAJ1926544.1"/>
    <property type="molecule type" value="Genomic_DNA"/>
</dbReference>
<keyword evidence="4" id="KW-1185">Reference proteome</keyword>
<sequence length="931" mass="103334">MDPFDDFLPMAPVARTRPGAKFVPKAKPKQRLPKDVPASEQATSSKDGVSENECQNAIASALSVPVDESMGSIHHMLVEFPNSETGNPKQFRVEGDSAALVDDCSITASAVDAHQNSKIFLESACEADPVDYNGDLTCFVSETNLDNGKFCVYIACTTQPVHPNVVENELNNVAAPFTTCSTIDRIKEPPKNGEGSVIDSNQCLPLNDNSLQVGTDLGFNSVSDNNVAMIQTVDSNSNFGKREEVVSAEIELDPFNDILPDAPARNVHKFKPKIKPRPRVGNWPGITSASSKVMMEKHVELPTSCTNDFQSFKSSCVLNQSTSLPLPTSEIVRTNDVPHKFDDSSSNIPISEDSNSLAAAIPSQLDSLNAMLSENAVHNGTRDWHSSFGKSSGEAADIFSGLESLDDFLTQPATDTGKPALHSFNEKAAEENFVTPGCSSINSFGECDTIQRCPEYHTPQDPLTFKKAAVVNENDTHTNSRMLETEDIVDMNPTCPGDDVFDYQSMKSGEEPTSGIPVHEELTNAAASPRLADSLHANATRKKKVNISYFDFSKNDASASCSTRKNKRSSIAGEEDNSGKTSRQLRKRTAHKPENSSMNEDVEDDNDFDPPYHSNEHELQENDDDYEVNNSSKKTGVSKSSKKKSVAKGGKMSQKRKKADDDVQKTKELPKKFSHSTRRKKRCVDKALLEIPEDELDPRTLPMKDIILLAEHRERQAKKEAMTSNTSSTNQSGGDSLHETGEYDEQEFSGSEDGRDPYDDQGNERITSSNVLYNYQTFMQKTPRGKWSKQDTELFYEAIRELGTDFSMIQQLFPDKTRSQIKSKYKKEEREHYLRLRDAIYNRTKDHVHYKLLIERLQASTKAEVDPSRDGSDFITAEEVVDPTAGTKEEVTEVATTKQDPDKAQEDSVAVQSPEQSDESEDEWSRYKSFY</sequence>
<dbReference type="PANTHER" id="PTHR22929:SF0">
    <property type="entry name" value="TRANSCRIPTION FACTOR TFIIIB COMPONENT B'' HOMOLOG"/>
    <property type="match status" value="1"/>
</dbReference>
<protein>
    <recommendedName>
        <fullName evidence="2">SANT domain-containing protein</fullName>
    </recommendedName>
</protein>
<feature type="region of interest" description="Disordered" evidence="1">
    <location>
        <begin position="861"/>
        <end position="931"/>
    </location>
</feature>
<reference evidence="3" key="1">
    <citation type="submission" date="2023-10" db="EMBL/GenBank/DDBJ databases">
        <authorList>
            <person name="Domelevo Entfellner J.-B."/>
        </authorList>
    </citation>
    <scope>NUCLEOTIDE SEQUENCE</scope>
</reference>
<name>A0AA86RZH9_9FABA</name>
<dbReference type="InterPro" id="IPR001005">
    <property type="entry name" value="SANT/Myb"/>
</dbReference>
<dbReference type="PANTHER" id="PTHR22929">
    <property type="entry name" value="RNA POLYMERASE III TRANSCRIPTION INITIATION FACTOR B"/>
    <property type="match status" value="1"/>
</dbReference>
<organism evidence="3 4">
    <name type="scientific">Sphenostylis stenocarpa</name>
    <dbReference type="NCBI Taxonomy" id="92480"/>
    <lineage>
        <taxon>Eukaryota</taxon>
        <taxon>Viridiplantae</taxon>
        <taxon>Streptophyta</taxon>
        <taxon>Embryophyta</taxon>
        <taxon>Tracheophyta</taxon>
        <taxon>Spermatophyta</taxon>
        <taxon>Magnoliopsida</taxon>
        <taxon>eudicotyledons</taxon>
        <taxon>Gunneridae</taxon>
        <taxon>Pentapetalae</taxon>
        <taxon>rosids</taxon>
        <taxon>fabids</taxon>
        <taxon>Fabales</taxon>
        <taxon>Fabaceae</taxon>
        <taxon>Papilionoideae</taxon>
        <taxon>50 kb inversion clade</taxon>
        <taxon>NPAAA clade</taxon>
        <taxon>indigoferoid/millettioid clade</taxon>
        <taxon>Phaseoleae</taxon>
        <taxon>Sphenostylis</taxon>
    </lineage>
</organism>
<dbReference type="GO" id="GO:0001156">
    <property type="term" value="F:TFIIIC-class transcription factor complex binding"/>
    <property type="evidence" value="ECO:0007669"/>
    <property type="project" value="TreeGrafter"/>
</dbReference>